<dbReference type="SUPFAM" id="SSF55729">
    <property type="entry name" value="Acyl-CoA N-acyltransferases (Nat)"/>
    <property type="match status" value="1"/>
</dbReference>
<evidence type="ECO:0000313" key="7">
    <source>
        <dbReference type="EMBL" id="MWB77988.1"/>
    </source>
</evidence>
<gene>
    <name evidence="7" type="ORF">GLS40_08145</name>
</gene>
<dbReference type="Proteomes" id="UP000443843">
    <property type="component" value="Unassembled WGS sequence"/>
</dbReference>
<keyword evidence="8" id="KW-1185">Reference proteome</keyword>
<dbReference type="Pfam" id="PF09924">
    <property type="entry name" value="LPG_synthase_C"/>
    <property type="match status" value="1"/>
</dbReference>
<feature type="non-terminal residue" evidence="7">
    <location>
        <position position="1"/>
    </location>
</feature>
<dbReference type="EMBL" id="WNXQ01000003">
    <property type="protein sequence ID" value="MWB77988.1"/>
    <property type="molecule type" value="Genomic_DNA"/>
</dbReference>
<keyword evidence="4" id="KW-1133">Transmembrane helix</keyword>
<evidence type="ECO:0000256" key="5">
    <source>
        <dbReference type="ARBA" id="ARBA00023136"/>
    </source>
</evidence>
<dbReference type="InterPro" id="IPR051211">
    <property type="entry name" value="PG_lysyltransferase"/>
</dbReference>
<comment type="caution">
    <text evidence="7">The sequence shown here is derived from an EMBL/GenBank/DDBJ whole genome shotgun (WGS) entry which is preliminary data.</text>
</comment>
<organism evidence="7 8">
    <name type="scientific">Pseudooceanicola pacificus</name>
    <dbReference type="NCBI Taxonomy" id="2676438"/>
    <lineage>
        <taxon>Bacteria</taxon>
        <taxon>Pseudomonadati</taxon>
        <taxon>Pseudomonadota</taxon>
        <taxon>Alphaproteobacteria</taxon>
        <taxon>Rhodobacterales</taxon>
        <taxon>Paracoccaceae</taxon>
        <taxon>Pseudooceanicola</taxon>
    </lineage>
</organism>
<keyword evidence="2" id="KW-1003">Cell membrane</keyword>
<comment type="subcellular location">
    <subcellularLocation>
        <location evidence="1">Cell membrane</location>
        <topology evidence="1">Multi-pass membrane protein</topology>
    </subcellularLocation>
</comment>
<accession>A0A844WB51</accession>
<keyword evidence="3" id="KW-0812">Transmembrane</keyword>
<evidence type="ECO:0000256" key="4">
    <source>
        <dbReference type="ARBA" id="ARBA00022989"/>
    </source>
</evidence>
<proteinExistence type="predicted"/>
<evidence type="ECO:0000256" key="1">
    <source>
        <dbReference type="ARBA" id="ARBA00004651"/>
    </source>
</evidence>
<keyword evidence="5" id="KW-0472">Membrane</keyword>
<name>A0A844WB51_9RHOB</name>
<dbReference type="GO" id="GO:0055091">
    <property type="term" value="P:phospholipid homeostasis"/>
    <property type="evidence" value="ECO:0007669"/>
    <property type="project" value="TreeGrafter"/>
</dbReference>
<dbReference type="RefSeq" id="WP_160382236.1">
    <property type="nucleotide sequence ID" value="NZ_WNXQ01000003.1"/>
</dbReference>
<dbReference type="PANTHER" id="PTHR34697:SF2">
    <property type="entry name" value="PHOSPHATIDYLGLYCEROL LYSYLTRANSFERASE"/>
    <property type="match status" value="1"/>
</dbReference>
<evidence type="ECO:0000313" key="8">
    <source>
        <dbReference type="Proteomes" id="UP000443843"/>
    </source>
</evidence>
<evidence type="ECO:0000259" key="6">
    <source>
        <dbReference type="Pfam" id="PF09924"/>
    </source>
</evidence>
<dbReference type="InterPro" id="IPR024320">
    <property type="entry name" value="LPG_synthase_C"/>
</dbReference>
<dbReference type="InterPro" id="IPR016181">
    <property type="entry name" value="Acyl_CoA_acyltransferase"/>
</dbReference>
<dbReference type="GO" id="GO:0005886">
    <property type="term" value="C:plasma membrane"/>
    <property type="evidence" value="ECO:0007669"/>
    <property type="project" value="UniProtKB-SubCell"/>
</dbReference>
<reference evidence="7 8" key="1">
    <citation type="submission" date="2019-11" db="EMBL/GenBank/DDBJ databases">
        <title>Pseudooceanicola pacifica sp. nov., isolated from deep-sea sediment of the Pacific Ocean.</title>
        <authorList>
            <person name="Lyu L."/>
        </authorList>
    </citation>
    <scope>NUCLEOTIDE SEQUENCE [LARGE SCALE GENOMIC DNA]</scope>
    <source>
        <strain evidence="7 8">216_PA32_1</strain>
    </source>
</reference>
<dbReference type="PANTHER" id="PTHR34697">
    <property type="entry name" value="PHOSPHATIDYLGLYCEROL LYSYLTRANSFERASE"/>
    <property type="match status" value="1"/>
</dbReference>
<feature type="domain" description="Phosphatidylglycerol lysyltransferase C-terminal" evidence="6">
    <location>
        <begin position="2"/>
        <end position="167"/>
    </location>
</feature>
<evidence type="ECO:0000256" key="3">
    <source>
        <dbReference type="ARBA" id="ARBA00022692"/>
    </source>
</evidence>
<dbReference type="GO" id="GO:0016755">
    <property type="term" value="F:aminoacyltransferase activity"/>
    <property type="evidence" value="ECO:0007669"/>
    <property type="project" value="TreeGrafter"/>
</dbReference>
<protein>
    <submittedName>
        <fullName evidence="7">DUF2156 domain-containing protein</fullName>
    </submittedName>
</protein>
<dbReference type="AlphaFoldDB" id="A0A844WB51"/>
<sequence length="209" mass="22609">HRQLRRKLRHAAKAGVTIRRTDTPPLPALAAIDAAWQAAHGSARGLTVGTWAPDHVARQRLYLAEVAGRPVAFVTFHEGPHELCLDLMRHLPGLPDGTMHALVVTALADARAEGIARLSLAAMPALPAREDRLTAAIRRQAALRGGGAGLPRFKTSFAPRRAPLYAAAPNRAALALGLADMARAVHMRQRMSLAQDDHEERAIALERRT</sequence>
<evidence type="ECO:0000256" key="2">
    <source>
        <dbReference type="ARBA" id="ARBA00022475"/>
    </source>
</evidence>